<evidence type="ECO:0000259" key="8">
    <source>
        <dbReference type="Pfam" id="PF04116"/>
    </source>
</evidence>
<evidence type="ECO:0000256" key="7">
    <source>
        <dbReference type="SAM" id="Phobius"/>
    </source>
</evidence>
<dbReference type="InterPro" id="IPR006694">
    <property type="entry name" value="Fatty_acid_hydroxylase"/>
</dbReference>
<keyword evidence="5" id="KW-0443">Lipid metabolism</keyword>
<organism evidence="9 10">
    <name type="scientific">Pigmentiphaga daeguensis</name>
    <dbReference type="NCBI Taxonomy" id="414049"/>
    <lineage>
        <taxon>Bacteria</taxon>
        <taxon>Pseudomonadati</taxon>
        <taxon>Pseudomonadota</taxon>
        <taxon>Betaproteobacteria</taxon>
        <taxon>Burkholderiales</taxon>
        <taxon>Alcaligenaceae</taxon>
        <taxon>Pigmentiphaga</taxon>
    </lineage>
</organism>
<feature type="transmembrane region" description="Helical" evidence="7">
    <location>
        <begin position="79"/>
        <end position="97"/>
    </location>
</feature>
<dbReference type="InterPro" id="IPR051689">
    <property type="entry name" value="Sterol_desaturase/TMEM195"/>
</dbReference>
<evidence type="ECO:0000313" key="10">
    <source>
        <dbReference type="Proteomes" id="UP001501706"/>
    </source>
</evidence>
<evidence type="ECO:0000256" key="2">
    <source>
        <dbReference type="ARBA" id="ARBA00022692"/>
    </source>
</evidence>
<name>A0ABN1CUL5_9BURK</name>
<dbReference type="RefSeq" id="WP_087840235.1">
    <property type="nucleotide sequence ID" value="NZ_BAAAEN010000027.1"/>
</dbReference>
<reference evidence="9 10" key="1">
    <citation type="journal article" date="2019" name="Int. J. Syst. Evol. Microbiol.">
        <title>The Global Catalogue of Microorganisms (GCM) 10K type strain sequencing project: providing services to taxonomists for standard genome sequencing and annotation.</title>
        <authorList>
            <consortium name="The Broad Institute Genomics Platform"/>
            <consortium name="The Broad Institute Genome Sequencing Center for Infectious Disease"/>
            <person name="Wu L."/>
            <person name="Ma J."/>
        </authorList>
    </citation>
    <scope>NUCLEOTIDE SEQUENCE [LARGE SCALE GENOMIC DNA]</scope>
    <source>
        <strain evidence="9 10">JCM 14330</strain>
    </source>
</reference>
<feature type="transmembrane region" description="Helical" evidence="7">
    <location>
        <begin position="130"/>
        <end position="148"/>
    </location>
</feature>
<keyword evidence="6 7" id="KW-0472">Membrane</keyword>
<evidence type="ECO:0000256" key="1">
    <source>
        <dbReference type="ARBA" id="ARBA00004127"/>
    </source>
</evidence>
<dbReference type="Proteomes" id="UP001501706">
    <property type="component" value="Unassembled WGS sequence"/>
</dbReference>
<sequence length="322" mass="36791">MELLSDLFSGMQQWLFETLVQPLLFHLGLGSILEDAYDGTMWLLLGVVQLIIMLAVFGPLQRWRPVEKIVDRTSVRLDILYTAIHSLGLFRLVLFFTTQPLADHVFGQLHVLGFSPFHLDEIWPGVTDRAWVSLILYLLIFDFVDYAFHRAEHRFQWLWALHAVHHSQRQMTMWSDNRNHLLSDLLRDAMVVLVSHLVGVPPGQFVMVVIITRLVESLSHANLRTGFGRIGQYLVVGPKFHRHHHAIEPPSLPGRPEANYNFGVLFPIWDILLRTARFDGNYGPTGISDQLPEHGGRDYGRGFLAQQWLGLKRLLGGAPGRS</sequence>
<keyword evidence="3 7" id="KW-1133">Transmembrane helix</keyword>
<evidence type="ECO:0000313" key="9">
    <source>
        <dbReference type="EMBL" id="GAA0526620.1"/>
    </source>
</evidence>
<keyword evidence="4" id="KW-0560">Oxidoreductase</keyword>
<evidence type="ECO:0000256" key="5">
    <source>
        <dbReference type="ARBA" id="ARBA00023098"/>
    </source>
</evidence>
<keyword evidence="2 7" id="KW-0812">Transmembrane</keyword>
<accession>A0ABN1CUL5</accession>
<evidence type="ECO:0000256" key="4">
    <source>
        <dbReference type="ARBA" id="ARBA00023002"/>
    </source>
</evidence>
<keyword evidence="10" id="KW-1185">Reference proteome</keyword>
<evidence type="ECO:0000256" key="3">
    <source>
        <dbReference type="ARBA" id="ARBA00022989"/>
    </source>
</evidence>
<feature type="domain" description="Fatty acid hydroxylase" evidence="8">
    <location>
        <begin position="135"/>
        <end position="275"/>
    </location>
</feature>
<proteinExistence type="predicted"/>
<comment type="subcellular location">
    <subcellularLocation>
        <location evidence="1">Endomembrane system</location>
        <topology evidence="1">Multi-pass membrane protein</topology>
    </subcellularLocation>
</comment>
<dbReference type="Pfam" id="PF04116">
    <property type="entry name" value="FA_hydroxylase"/>
    <property type="match status" value="1"/>
</dbReference>
<protein>
    <submittedName>
        <fullName evidence="9">Sterol desaturase family protein</fullName>
    </submittedName>
</protein>
<gene>
    <name evidence="9" type="ORF">GCM10009097_50240</name>
</gene>
<comment type="caution">
    <text evidence="9">The sequence shown here is derived from an EMBL/GenBank/DDBJ whole genome shotgun (WGS) entry which is preliminary data.</text>
</comment>
<evidence type="ECO:0000256" key="6">
    <source>
        <dbReference type="ARBA" id="ARBA00023136"/>
    </source>
</evidence>
<dbReference type="PANTHER" id="PTHR21624">
    <property type="entry name" value="STEROL DESATURASE-RELATED PROTEIN"/>
    <property type="match status" value="1"/>
</dbReference>
<dbReference type="EMBL" id="BAAAEN010000027">
    <property type="protein sequence ID" value="GAA0526620.1"/>
    <property type="molecule type" value="Genomic_DNA"/>
</dbReference>
<feature type="transmembrane region" description="Helical" evidence="7">
    <location>
        <begin position="39"/>
        <end position="58"/>
    </location>
</feature>
<dbReference type="PANTHER" id="PTHR21624:SF1">
    <property type="entry name" value="ALKYLGLYCEROL MONOOXYGENASE"/>
    <property type="match status" value="1"/>
</dbReference>